<name>A0A3M7S7J4_BRAPC</name>
<accession>A0A3M7S7J4</accession>
<dbReference type="Proteomes" id="UP000276133">
    <property type="component" value="Unassembled WGS sequence"/>
</dbReference>
<comment type="caution">
    <text evidence="1">The sequence shown here is derived from an EMBL/GenBank/DDBJ whole genome shotgun (WGS) entry which is preliminary data.</text>
</comment>
<sequence length="97" mass="11239">MAKKVFCEVQNKRTEQIFKINSNSAAFKVASTSVSVFRALVQYQSQLMAISYHESTSMWSHQKCRPRKIFFDRCRAGLNRMKTVFSQSQDLNPKPNT</sequence>
<evidence type="ECO:0000313" key="2">
    <source>
        <dbReference type="Proteomes" id="UP000276133"/>
    </source>
</evidence>
<reference evidence="1 2" key="1">
    <citation type="journal article" date="2018" name="Sci. Rep.">
        <title>Genomic signatures of local adaptation to the degree of environmental predictability in rotifers.</title>
        <authorList>
            <person name="Franch-Gras L."/>
            <person name="Hahn C."/>
            <person name="Garcia-Roger E.M."/>
            <person name="Carmona M.J."/>
            <person name="Serra M."/>
            <person name="Gomez A."/>
        </authorList>
    </citation>
    <scope>NUCLEOTIDE SEQUENCE [LARGE SCALE GENOMIC DNA]</scope>
    <source>
        <strain evidence="1">HYR1</strain>
    </source>
</reference>
<gene>
    <name evidence="1" type="ORF">BpHYR1_023521</name>
</gene>
<proteinExistence type="predicted"/>
<keyword evidence="2" id="KW-1185">Reference proteome</keyword>
<dbReference type="AlphaFoldDB" id="A0A3M7S7J4"/>
<organism evidence="1 2">
    <name type="scientific">Brachionus plicatilis</name>
    <name type="common">Marine rotifer</name>
    <name type="synonym">Brachionus muelleri</name>
    <dbReference type="NCBI Taxonomy" id="10195"/>
    <lineage>
        <taxon>Eukaryota</taxon>
        <taxon>Metazoa</taxon>
        <taxon>Spiralia</taxon>
        <taxon>Gnathifera</taxon>
        <taxon>Rotifera</taxon>
        <taxon>Eurotatoria</taxon>
        <taxon>Monogononta</taxon>
        <taxon>Pseudotrocha</taxon>
        <taxon>Ploima</taxon>
        <taxon>Brachionidae</taxon>
        <taxon>Brachionus</taxon>
    </lineage>
</organism>
<dbReference type="EMBL" id="REGN01001901">
    <property type="protein sequence ID" value="RNA31756.1"/>
    <property type="molecule type" value="Genomic_DNA"/>
</dbReference>
<evidence type="ECO:0000313" key="1">
    <source>
        <dbReference type="EMBL" id="RNA31756.1"/>
    </source>
</evidence>
<protein>
    <submittedName>
        <fullName evidence="1">Uncharacterized protein</fullName>
    </submittedName>
</protein>